<evidence type="ECO:0000256" key="7">
    <source>
        <dbReference type="ARBA" id="ARBA00022833"/>
    </source>
</evidence>
<evidence type="ECO:0000256" key="4">
    <source>
        <dbReference type="ARBA" id="ARBA00022670"/>
    </source>
</evidence>
<keyword evidence="6 9" id="KW-0378">Hydrolase</keyword>
<dbReference type="GO" id="GO:0004177">
    <property type="term" value="F:aminopeptidase activity"/>
    <property type="evidence" value="ECO:0007669"/>
    <property type="project" value="UniProtKB-KW"/>
</dbReference>
<reference evidence="11 12" key="1">
    <citation type="submission" date="2017-12" db="EMBL/GenBank/DDBJ databases">
        <title>Phylogenetic diversity of female urinary microbiome.</title>
        <authorList>
            <person name="Thomas-White K."/>
            <person name="Wolfe A.J."/>
        </authorList>
    </citation>
    <scope>NUCLEOTIDE SEQUENCE [LARGE SCALE GENOMIC DNA]</scope>
    <source>
        <strain evidence="11 12">UMB0844</strain>
    </source>
</reference>
<keyword evidence="12" id="KW-1185">Reference proteome</keyword>
<proteinExistence type="inferred from homology"/>
<evidence type="ECO:0000256" key="9">
    <source>
        <dbReference type="RuleBase" id="RU004386"/>
    </source>
</evidence>
<dbReference type="PANTHER" id="PTHR28570">
    <property type="entry name" value="ASPARTYL AMINOPEPTIDASE"/>
    <property type="match status" value="1"/>
</dbReference>
<evidence type="ECO:0000256" key="3">
    <source>
        <dbReference type="ARBA" id="ARBA00022438"/>
    </source>
</evidence>
<dbReference type="Proteomes" id="UP000234775">
    <property type="component" value="Unassembled WGS sequence"/>
</dbReference>
<dbReference type="GO" id="GO:0008270">
    <property type="term" value="F:zinc ion binding"/>
    <property type="evidence" value="ECO:0007669"/>
    <property type="project" value="InterPro"/>
</dbReference>
<dbReference type="CDD" id="cd05658">
    <property type="entry name" value="M18_DAP"/>
    <property type="match status" value="1"/>
</dbReference>
<dbReference type="GO" id="GO:0005737">
    <property type="term" value="C:cytoplasm"/>
    <property type="evidence" value="ECO:0007669"/>
    <property type="project" value="UniProtKB-ARBA"/>
</dbReference>
<keyword evidence="3 9" id="KW-0031">Aminopeptidase</keyword>
<gene>
    <name evidence="11" type="ORF">CYJ27_00370</name>
</gene>
<evidence type="ECO:0000256" key="5">
    <source>
        <dbReference type="ARBA" id="ARBA00022723"/>
    </source>
</evidence>
<organism evidence="11 12">
    <name type="scientific">Aerococcus christensenii</name>
    <dbReference type="NCBI Taxonomy" id="87541"/>
    <lineage>
        <taxon>Bacteria</taxon>
        <taxon>Bacillati</taxon>
        <taxon>Bacillota</taxon>
        <taxon>Bacilli</taxon>
        <taxon>Lactobacillales</taxon>
        <taxon>Aerococcaceae</taxon>
        <taxon>Aerococcus</taxon>
    </lineage>
</organism>
<dbReference type="PRINTS" id="PR00932">
    <property type="entry name" value="AMINO1PTASE"/>
</dbReference>
<dbReference type="EMBL" id="PKGZ01000001">
    <property type="protein sequence ID" value="PKY91933.1"/>
    <property type="molecule type" value="Genomic_DNA"/>
</dbReference>
<dbReference type="Pfam" id="PF02127">
    <property type="entry name" value="Peptidase_M18"/>
    <property type="match status" value="1"/>
</dbReference>
<comment type="cofactor">
    <cofactor evidence="1 10">
        <name>Zn(2+)</name>
        <dbReference type="ChEBI" id="CHEBI:29105"/>
    </cofactor>
</comment>
<comment type="caution">
    <text evidence="11">The sequence shown here is derived from an EMBL/GenBank/DDBJ whole genome shotgun (WGS) entry which is preliminary data.</text>
</comment>
<dbReference type="GO" id="GO:0008237">
    <property type="term" value="F:metallopeptidase activity"/>
    <property type="evidence" value="ECO:0007669"/>
    <property type="project" value="UniProtKB-KW"/>
</dbReference>
<evidence type="ECO:0000256" key="1">
    <source>
        <dbReference type="ARBA" id="ARBA00001947"/>
    </source>
</evidence>
<evidence type="ECO:0000313" key="12">
    <source>
        <dbReference type="Proteomes" id="UP000234775"/>
    </source>
</evidence>
<dbReference type="GO" id="GO:0006508">
    <property type="term" value="P:proteolysis"/>
    <property type="evidence" value="ECO:0007669"/>
    <property type="project" value="UniProtKB-KW"/>
</dbReference>
<dbReference type="InterPro" id="IPR023358">
    <property type="entry name" value="Peptidase_M18_dom2"/>
</dbReference>
<dbReference type="AlphaFoldDB" id="A0A0X8F7P7"/>
<dbReference type="SUPFAM" id="SSF53187">
    <property type="entry name" value="Zn-dependent exopeptidases"/>
    <property type="match status" value="1"/>
</dbReference>
<comment type="similarity">
    <text evidence="2 9">Belongs to the peptidase M18 family.</text>
</comment>
<dbReference type="EC" id="3.4.11.-" evidence="10"/>
<keyword evidence="5 9" id="KW-0479">Metal-binding</keyword>
<dbReference type="KEGG" id="acg:AWM71_02985"/>
<dbReference type="NCBIfam" id="NF002759">
    <property type="entry name" value="PRK02813.1"/>
    <property type="match status" value="1"/>
</dbReference>
<dbReference type="InterPro" id="IPR001948">
    <property type="entry name" value="Peptidase_M18"/>
</dbReference>
<dbReference type="Gene3D" id="2.30.250.10">
    <property type="entry name" value="Aminopeptidase i, Domain 2"/>
    <property type="match status" value="1"/>
</dbReference>
<name>A0A0X8F7P7_9LACT</name>
<dbReference type="PANTHER" id="PTHR28570:SF3">
    <property type="entry name" value="ASPARTYL AMINOPEPTIDASE"/>
    <property type="match status" value="1"/>
</dbReference>
<evidence type="ECO:0000313" key="11">
    <source>
        <dbReference type="EMBL" id="PKY91933.1"/>
    </source>
</evidence>
<dbReference type="RefSeq" id="WP_060776594.1">
    <property type="nucleotide sequence ID" value="NZ_CP014159.1"/>
</dbReference>
<keyword evidence="8 9" id="KW-0482">Metalloprotease</keyword>
<accession>A0A0X8F7P7</accession>
<dbReference type="Gene3D" id="3.40.630.10">
    <property type="entry name" value="Zn peptidases"/>
    <property type="match status" value="1"/>
</dbReference>
<protein>
    <recommendedName>
        <fullName evidence="10">M18 family aminopeptidase</fullName>
        <ecNumber evidence="10">3.4.11.-</ecNumber>
    </recommendedName>
</protein>
<evidence type="ECO:0000256" key="2">
    <source>
        <dbReference type="ARBA" id="ARBA00008290"/>
    </source>
</evidence>
<sequence length="440" mass="49289">MDFLKKAQDLLDFIQSCPTMYHTADTIHKRLDQEGYHYLKEGEKWDIKQGGKYYTMRNHSTVIAFQVGTDLKDYHFQMSASHGDNPSFKVKAVAELEGPADYLRLNVEAYGGPMDATWTDRPLSLAGRVLVKCSDHKVESRLIAIDRDLLLIPNVAIHLTRDKDAITGLNRAIDLCPLLSAGEMKKSDFLKMIAQEVHCTEEAILGYDLLLVNRQRPTIWGYQKEFLSSPKLDDLQGTFANFEGFLSGRNSHTINVFACFDNEEVGSNTKQGAMSTVLKDTLKRLNRALGKTEEDYHRALAKSFLVSIDNGHAMHPNHPELTDKGNYAQLNRGLEIKEMANQKYTTDGFSRAVFEMVCQKAQVPVQHFANRSDKLGGSTLGNLSNTQVSVHAVDIGIPQLAMHSAYETAGVKDTAYTIEALKTYFSTTIVMDEAEGFTFE</sequence>
<evidence type="ECO:0000256" key="6">
    <source>
        <dbReference type="ARBA" id="ARBA00022801"/>
    </source>
</evidence>
<evidence type="ECO:0000256" key="10">
    <source>
        <dbReference type="RuleBase" id="RU004387"/>
    </source>
</evidence>
<evidence type="ECO:0000256" key="8">
    <source>
        <dbReference type="ARBA" id="ARBA00023049"/>
    </source>
</evidence>
<keyword evidence="7 9" id="KW-0862">Zinc</keyword>
<keyword evidence="4 9" id="KW-0645">Protease</keyword>
<dbReference type="SUPFAM" id="SSF101821">
    <property type="entry name" value="Aminopeptidase/glucanase lid domain"/>
    <property type="match status" value="1"/>
</dbReference>